<evidence type="ECO:0000256" key="2">
    <source>
        <dbReference type="SAM" id="MobiDB-lite"/>
    </source>
</evidence>
<comment type="similarity">
    <text evidence="1">Belongs to the CPA3 antiporters (TC 2.A.63) subunit G family.</text>
</comment>
<keyword evidence="3" id="KW-0812">Transmembrane</keyword>
<feature type="transmembrane region" description="Helical" evidence="3">
    <location>
        <begin position="67"/>
        <end position="86"/>
    </location>
</feature>
<organism evidence="4 5">
    <name type="scientific">Demequina activiva</name>
    <dbReference type="NCBI Taxonomy" id="1582364"/>
    <lineage>
        <taxon>Bacteria</taxon>
        <taxon>Bacillati</taxon>
        <taxon>Actinomycetota</taxon>
        <taxon>Actinomycetes</taxon>
        <taxon>Micrococcales</taxon>
        <taxon>Demequinaceae</taxon>
        <taxon>Demequina</taxon>
    </lineage>
</organism>
<evidence type="ECO:0000313" key="5">
    <source>
        <dbReference type="Proteomes" id="UP000652354"/>
    </source>
</evidence>
<dbReference type="PANTHER" id="PTHR34703">
    <property type="entry name" value="ANTIPORTER SUBUNIT MNHG2-RELATED"/>
    <property type="match status" value="1"/>
</dbReference>
<evidence type="ECO:0000256" key="1">
    <source>
        <dbReference type="ARBA" id="ARBA00008404"/>
    </source>
</evidence>
<sequence length="131" mass="13456">MSVLEILGQVLIVAGGLVFLTAALGIVRFPDVYTRISAVGTAAGLGIVLVVTGALLMQPGISNAVKVAVIIALQLATSSVGSMAVARSSYLIRTPMRAKAFHELADLDARVADGDGSPQTSEQPSERGEAH</sequence>
<evidence type="ECO:0000313" key="4">
    <source>
        <dbReference type="EMBL" id="GIG54987.1"/>
    </source>
</evidence>
<name>A0A919UGM3_9MICO</name>
<comment type="caution">
    <text evidence="4">The sequence shown here is derived from an EMBL/GenBank/DDBJ whole genome shotgun (WGS) entry which is preliminary data.</text>
</comment>
<keyword evidence="5" id="KW-1185">Reference proteome</keyword>
<accession>A0A919UGM3</accession>
<gene>
    <name evidence="4" type="ORF">Dac01nite_17390</name>
</gene>
<proteinExistence type="inferred from homology"/>
<feature type="transmembrane region" description="Helical" evidence="3">
    <location>
        <begin position="6"/>
        <end position="27"/>
    </location>
</feature>
<dbReference type="PANTHER" id="PTHR34703:SF1">
    <property type="entry name" value="ANTIPORTER SUBUNIT MNHG2-RELATED"/>
    <property type="match status" value="1"/>
</dbReference>
<keyword evidence="3" id="KW-1133">Transmembrane helix</keyword>
<dbReference type="RefSeq" id="WP_203656026.1">
    <property type="nucleotide sequence ID" value="NZ_BONR01000003.1"/>
</dbReference>
<dbReference type="Proteomes" id="UP000652354">
    <property type="component" value="Unassembled WGS sequence"/>
</dbReference>
<dbReference type="EMBL" id="BONR01000003">
    <property type="protein sequence ID" value="GIG54987.1"/>
    <property type="molecule type" value="Genomic_DNA"/>
</dbReference>
<keyword evidence="3" id="KW-0472">Membrane</keyword>
<evidence type="ECO:0000256" key="3">
    <source>
        <dbReference type="SAM" id="Phobius"/>
    </source>
</evidence>
<dbReference type="InterPro" id="IPR005133">
    <property type="entry name" value="PhaG_MnhG_YufB"/>
</dbReference>
<reference evidence="4" key="1">
    <citation type="submission" date="2021-01" db="EMBL/GenBank/DDBJ databases">
        <title>Whole genome shotgun sequence of Demequina activiva NBRC 110675.</title>
        <authorList>
            <person name="Komaki H."/>
            <person name="Tamura T."/>
        </authorList>
    </citation>
    <scope>NUCLEOTIDE SEQUENCE</scope>
    <source>
        <strain evidence="4">NBRC 110675</strain>
    </source>
</reference>
<feature type="transmembrane region" description="Helical" evidence="3">
    <location>
        <begin position="39"/>
        <end position="61"/>
    </location>
</feature>
<feature type="region of interest" description="Disordered" evidence="2">
    <location>
        <begin position="111"/>
        <end position="131"/>
    </location>
</feature>
<dbReference type="Pfam" id="PF03334">
    <property type="entry name" value="PhaG_MnhG_YufB"/>
    <property type="match status" value="1"/>
</dbReference>
<protein>
    <submittedName>
        <fullName evidence="4">Na+/H+ antiporter subunit G</fullName>
    </submittedName>
</protein>
<dbReference type="AlphaFoldDB" id="A0A919UGM3"/>
<dbReference type="GO" id="GO:0015385">
    <property type="term" value="F:sodium:proton antiporter activity"/>
    <property type="evidence" value="ECO:0007669"/>
    <property type="project" value="TreeGrafter"/>
</dbReference>